<organism evidence="2 3">
    <name type="scientific">Fundidesulfovibrio magnetotacticus</name>
    <dbReference type="NCBI Taxonomy" id="2730080"/>
    <lineage>
        <taxon>Bacteria</taxon>
        <taxon>Pseudomonadati</taxon>
        <taxon>Thermodesulfobacteriota</taxon>
        <taxon>Desulfovibrionia</taxon>
        <taxon>Desulfovibrionales</taxon>
        <taxon>Desulfovibrionaceae</taxon>
        <taxon>Fundidesulfovibrio</taxon>
    </lineage>
</organism>
<evidence type="ECO:0008006" key="4">
    <source>
        <dbReference type="Google" id="ProtNLM"/>
    </source>
</evidence>
<feature type="signal peptide" evidence="1">
    <location>
        <begin position="1"/>
        <end position="20"/>
    </location>
</feature>
<dbReference type="RefSeq" id="WP_173083054.1">
    <property type="nucleotide sequence ID" value="NZ_BLTE01000006.1"/>
</dbReference>
<protein>
    <recommendedName>
        <fullName evidence="4">Tetratricopeptide repeat protein</fullName>
    </recommendedName>
</protein>
<dbReference type="AlphaFoldDB" id="A0A6V8LZR8"/>
<proteinExistence type="predicted"/>
<evidence type="ECO:0000313" key="3">
    <source>
        <dbReference type="Proteomes" id="UP000494245"/>
    </source>
</evidence>
<accession>A0A6V8LZR8</accession>
<sequence length="224" mass="23482">MKRLLALILASLFTAAIAWAAPPARPACVAALVEGGVLLSRQEAPDVGLERFRKLLPGDRITLEPGATLRLSFLRAGKAEAWRGPARLVVEEGGTKGTDPAGAPLAPAITPLELTSVSLGGAALLDSQPELISGQITVRSGRFPPADVPLDDAGKKDLDRLETRCDALRKALPPGDATADFALAAGLDALGQQARAVRLLKDLLARDEANEALADLLKEVLQPR</sequence>
<reference evidence="2 3" key="2">
    <citation type="submission" date="2020-05" db="EMBL/GenBank/DDBJ databases">
        <title>Draft genome sequence of Desulfovibrio sp. strainFSS-1.</title>
        <authorList>
            <person name="Shimoshige H."/>
            <person name="Kobayashi H."/>
            <person name="Maekawa T."/>
        </authorList>
    </citation>
    <scope>NUCLEOTIDE SEQUENCE [LARGE SCALE GENOMIC DNA]</scope>
    <source>
        <strain evidence="2 3">SIID29052-01</strain>
    </source>
</reference>
<name>A0A6V8LZR8_9BACT</name>
<reference evidence="2 3" key="1">
    <citation type="submission" date="2020-04" db="EMBL/GenBank/DDBJ databases">
        <authorList>
            <consortium name="Desulfovibrio sp. FSS-1 genome sequencing consortium"/>
            <person name="Shimoshige H."/>
            <person name="Kobayashi H."/>
            <person name="Maekawa T."/>
        </authorList>
    </citation>
    <scope>NUCLEOTIDE SEQUENCE [LARGE SCALE GENOMIC DNA]</scope>
    <source>
        <strain evidence="2 3">SIID29052-01</strain>
    </source>
</reference>
<evidence type="ECO:0000256" key="1">
    <source>
        <dbReference type="SAM" id="SignalP"/>
    </source>
</evidence>
<evidence type="ECO:0000313" key="2">
    <source>
        <dbReference type="EMBL" id="GFK93725.1"/>
    </source>
</evidence>
<keyword evidence="3" id="KW-1185">Reference proteome</keyword>
<gene>
    <name evidence="2" type="ORF">NNJEOMEG_01559</name>
</gene>
<feature type="chain" id="PRO_5028868942" description="Tetratricopeptide repeat protein" evidence="1">
    <location>
        <begin position="21"/>
        <end position="224"/>
    </location>
</feature>
<dbReference type="Proteomes" id="UP000494245">
    <property type="component" value="Unassembled WGS sequence"/>
</dbReference>
<comment type="caution">
    <text evidence="2">The sequence shown here is derived from an EMBL/GenBank/DDBJ whole genome shotgun (WGS) entry which is preliminary data.</text>
</comment>
<dbReference type="EMBL" id="BLTE01000006">
    <property type="protein sequence ID" value="GFK93725.1"/>
    <property type="molecule type" value="Genomic_DNA"/>
</dbReference>
<keyword evidence="1" id="KW-0732">Signal</keyword>